<keyword evidence="13" id="KW-1185">Reference proteome</keyword>
<sequence length="495" mass="54230">MQLTRIRLFTSSSSAAVKSALGSRALKGRELPGNRSTGGHNFDRNFPEARKNKAWDGKDREEFFKQKYAHVHAKQKKFYDREKGKKGGRYGRQEGSIEEKMEESRKRSRDVVRKLKPISHTEYVYGTSAVKAALRNPARADGHSELFILKGIQHTDDGIVRLAKELKVPIDRDTQRHELNSWTENGVHNGYALKTRPLKPQSIDSLGPVQEIEESVESETIGEEAQETEATTATSETPSGVASEASAETQTDLSQKTESSTAAAPAAVEEKEPVEEEEPVDEIEFFDEEDLGSHTPRSFIVNEVNPYSGRIEPVVHDVVSPTTKTNALGIYIDQVTDPHNLGAILRSAHFLGADFAVMSELNCAKLTPVAAKSASGAIDTFKIFTCDAPLKLFEKSAADGWNIVATVPPSVKLPHAKRVSPRELALLGLGFKDDFRRGPCLLAIGSESEGLRKSLLNRCTHVVSIPKAGGTVDDVVDSLNVSVATALLISNFMLE</sequence>
<dbReference type="AlphaFoldDB" id="A0A0J9XJS2"/>
<dbReference type="STRING" id="1173061.A0A0J9XJS2"/>
<dbReference type="GO" id="GO:0005739">
    <property type="term" value="C:mitochondrion"/>
    <property type="evidence" value="ECO:0007669"/>
    <property type="project" value="UniProtKB-SubCell"/>
</dbReference>
<comment type="similarity">
    <text evidence="2">Belongs to the class IV-like SAM-binding methyltransferase superfamily. RNA methyltransferase TrmH family.</text>
</comment>
<evidence type="ECO:0000256" key="1">
    <source>
        <dbReference type="ARBA" id="ARBA00004173"/>
    </source>
</evidence>
<keyword evidence="7" id="KW-0809">Transit peptide</keyword>
<feature type="domain" description="RNA 2-O ribose methyltransferase substrate binding" evidence="11">
    <location>
        <begin position="123"/>
        <end position="201"/>
    </location>
</feature>
<accession>A0A0J9XJS2</accession>
<feature type="region of interest" description="Disordered" evidence="10">
    <location>
        <begin position="213"/>
        <end position="279"/>
    </location>
</feature>
<dbReference type="InterPro" id="IPR047182">
    <property type="entry name" value="MRM1"/>
</dbReference>
<keyword evidence="8" id="KW-0496">Mitochondrion</keyword>
<comment type="subcellular location">
    <subcellularLocation>
        <location evidence="1">Mitochondrion</location>
    </subcellularLocation>
</comment>
<dbReference type="InterPro" id="IPR047261">
    <property type="entry name" value="MRM1_MeTrfase_dom"/>
</dbReference>
<evidence type="ECO:0000256" key="4">
    <source>
        <dbReference type="ARBA" id="ARBA00022603"/>
    </source>
</evidence>
<evidence type="ECO:0000256" key="5">
    <source>
        <dbReference type="ARBA" id="ARBA00022679"/>
    </source>
</evidence>
<feature type="compositionally biased region" description="Acidic residues" evidence="10">
    <location>
        <begin position="213"/>
        <end position="227"/>
    </location>
</feature>
<feature type="compositionally biased region" description="Basic and acidic residues" evidence="10">
    <location>
        <begin position="41"/>
        <end position="51"/>
    </location>
</feature>
<feature type="compositionally biased region" description="Basic and acidic residues" evidence="10">
    <location>
        <begin position="77"/>
        <end position="105"/>
    </location>
</feature>
<comment type="caution">
    <text evidence="12">The sequence shown here is derived from an EMBL/GenBank/DDBJ whole genome shotgun (WGS) entry which is preliminary data.</text>
</comment>
<evidence type="ECO:0000256" key="6">
    <source>
        <dbReference type="ARBA" id="ARBA00022691"/>
    </source>
</evidence>
<dbReference type="SUPFAM" id="SSF75217">
    <property type="entry name" value="alpha/beta knot"/>
    <property type="match status" value="1"/>
</dbReference>
<dbReference type="InterPro" id="IPR029026">
    <property type="entry name" value="tRNA_m1G_MTases_N"/>
</dbReference>
<dbReference type="SMART" id="SM00967">
    <property type="entry name" value="SpoU_sub_bind"/>
    <property type="match status" value="1"/>
</dbReference>
<dbReference type="CDD" id="cd18105">
    <property type="entry name" value="SpoU-like_MRM1"/>
    <property type="match status" value="1"/>
</dbReference>
<organism evidence="12 13">
    <name type="scientific">Geotrichum candidum</name>
    <name type="common">Oospora lactis</name>
    <name type="synonym">Dipodascus geotrichum</name>
    <dbReference type="NCBI Taxonomy" id="1173061"/>
    <lineage>
        <taxon>Eukaryota</taxon>
        <taxon>Fungi</taxon>
        <taxon>Dikarya</taxon>
        <taxon>Ascomycota</taxon>
        <taxon>Saccharomycotina</taxon>
        <taxon>Dipodascomycetes</taxon>
        <taxon>Dipodascales</taxon>
        <taxon>Dipodascaceae</taxon>
        <taxon>Geotrichum</taxon>
    </lineage>
</organism>
<evidence type="ECO:0000259" key="11">
    <source>
        <dbReference type="SMART" id="SM00967"/>
    </source>
</evidence>
<dbReference type="InterPro" id="IPR029028">
    <property type="entry name" value="Alpha/beta_knot_MTases"/>
</dbReference>
<name>A0A0J9XJS2_GEOCN</name>
<dbReference type="EMBL" id="CCBN010000023">
    <property type="protein sequence ID" value="CDO57623.1"/>
    <property type="molecule type" value="Genomic_DNA"/>
</dbReference>
<dbReference type="PANTHER" id="PTHR46103">
    <property type="entry name" value="RRNA METHYLTRANSFERASE 1, MITOCHONDRIAL"/>
    <property type="match status" value="1"/>
</dbReference>
<evidence type="ECO:0000256" key="10">
    <source>
        <dbReference type="SAM" id="MobiDB-lite"/>
    </source>
</evidence>
<dbReference type="GO" id="GO:0016435">
    <property type="term" value="F:rRNA (guanine) methyltransferase activity"/>
    <property type="evidence" value="ECO:0007669"/>
    <property type="project" value="TreeGrafter"/>
</dbReference>
<protein>
    <recommendedName>
        <fullName evidence="9">rRNA methyltransferase 1, mitochondrial</fullName>
    </recommendedName>
</protein>
<dbReference type="Proteomes" id="UP000242525">
    <property type="component" value="Unassembled WGS sequence"/>
</dbReference>
<evidence type="ECO:0000256" key="8">
    <source>
        <dbReference type="ARBA" id="ARBA00023128"/>
    </source>
</evidence>
<dbReference type="SUPFAM" id="SSF55315">
    <property type="entry name" value="L30e-like"/>
    <property type="match status" value="1"/>
</dbReference>
<dbReference type="Gene3D" id="3.40.1280.10">
    <property type="match status" value="1"/>
</dbReference>
<dbReference type="Pfam" id="PF08032">
    <property type="entry name" value="SpoU_sub_bind"/>
    <property type="match status" value="1"/>
</dbReference>
<gene>
    <name evidence="12" type="ORF">BN980_GECA23s01088g</name>
</gene>
<dbReference type="OrthoDB" id="270651at2759"/>
<feature type="compositionally biased region" description="Low complexity" evidence="10">
    <location>
        <begin position="228"/>
        <end position="239"/>
    </location>
</feature>
<proteinExistence type="inferred from homology"/>
<feature type="region of interest" description="Disordered" evidence="10">
    <location>
        <begin position="23"/>
        <end position="51"/>
    </location>
</feature>
<dbReference type="PANTHER" id="PTHR46103:SF1">
    <property type="entry name" value="RRNA METHYLTRANSFERASE 1, MITOCHONDRIAL"/>
    <property type="match status" value="1"/>
</dbReference>
<keyword evidence="3" id="KW-0698">rRNA processing</keyword>
<dbReference type="InterPro" id="IPR029064">
    <property type="entry name" value="Ribosomal_eL30-like_sf"/>
</dbReference>
<evidence type="ECO:0000313" key="13">
    <source>
        <dbReference type="Proteomes" id="UP000242525"/>
    </source>
</evidence>
<dbReference type="Gene3D" id="3.30.1330.30">
    <property type="match status" value="1"/>
</dbReference>
<evidence type="ECO:0000313" key="12">
    <source>
        <dbReference type="EMBL" id="CDO57623.1"/>
    </source>
</evidence>
<evidence type="ECO:0000256" key="7">
    <source>
        <dbReference type="ARBA" id="ARBA00022946"/>
    </source>
</evidence>
<reference evidence="12" key="1">
    <citation type="submission" date="2014-03" db="EMBL/GenBank/DDBJ databases">
        <authorList>
            <person name="Casaregola S."/>
        </authorList>
    </citation>
    <scope>NUCLEOTIDE SEQUENCE [LARGE SCALE GENOMIC DNA]</scope>
    <source>
        <strain evidence="12">CLIB 918</strain>
    </source>
</reference>
<feature type="region of interest" description="Disordered" evidence="10">
    <location>
        <begin position="75"/>
        <end position="105"/>
    </location>
</feature>
<dbReference type="GO" id="GO:0003723">
    <property type="term" value="F:RNA binding"/>
    <property type="evidence" value="ECO:0007669"/>
    <property type="project" value="InterPro"/>
</dbReference>
<evidence type="ECO:0000256" key="3">
    <source>
        <dbReference type="ARBA" id="ARBA00022552"/>
    </source>
</evidence>
<dbReference type="Pfam" id="PF00588">
    <property type="entry name" value="SpoU_methylase"/>
    <property type="match status" value="1"/>
</dbReference>
<keyword evidence="4 12" id="KW-0489">Methyltransferase</keyword>
<keyword evidence="5" id="KW-0808">Transferase</keyword>
<evidence type="ECO:0000256" key="2">
    <source>
        <dbReference type="ARBA" id="ARBA00007228"/>
    </source>
</evidence>
<evidence type="ECO:0000256" key="9">
    <source>
        <dbReference type="ARBA" id="ARBA00034881"/>
    </source>
</evidence>
<dbReference type="InterPro" id="IPR013123">
    <property type="entry name" value="SpoU_subst-bd"/>
</dbReference>
<keyword evidence="6" id="KW-0949">S-adenosyl-L-methionine</keyword>
<feature type="compositionally biased region" description="Polar residues" evidence="10">
    <location>
        <begin position="246"/>
        <end position="261"/>
    </location>
</feature>
<dbReference type="InterPro" id="IPR001537">
    <property type="entry name" value="SpoU_MeTrfase"/>
</dbReference>